<accession>A0A179H2R3</accession>
<evidence type="ECO:0000313" key="3">
    <source>
        <dbReference type="Proteomes" id="UP000078240"/>
    </source>
</evidence>
<feature type="compositionally biased region" description="Polar residues" evidence="1">
    <location>
        <begin position="458"/>
        <end position="469"/>
    </location>
</feature>
<feature type="compositionally biased region" description="Basic and acidic residues" evidence="1">
    <location>
        <begin position="161"/>
        <end position="178"/>
    </location>
</feature>
<name>A0A179H2R3_PURLI</name>
<gene>
    <name evidence="2" type="ORF">VFPBJ_02745</name>
</gene>
<feature type="region of interest" description="Disordered" evidence="1">
    <location>
        <begin position="65"/>
        <end position="539"/>
    </location>
</feature>
<organism evidence="2 3">
    <name type="scientific">Purpureocillium lilacinum</name>
    <name type="common">Paecilomyces lilacinus</name>
    <dbReference type="NCBI Taxonomy" id="33203"/>
    <lineage>
        <taxon>Eukaryota</taxon>
        <taxon>Fungi</taxon>
        <taxon>Dikarya</taxon>
        <taxon>Ascomycota</taxon>
        <taxon>Pezizomycotina</taxon>
        <taxon>Sordariomycetes</taxon>
        <taxon>Hypocreomycetidae</taxon>
        <taxon>Hypocreales</taxon>
        <taxon>Ophiocordycipitaceae</taxon>
        <taxon>Purpureocillium</taxon>
    </lineage>
</organism>
<feature type="compositionally biased region" description="Polar residues" evidence="1">
    <location>
        <begin position="313"/>
        <end position="322"/>
    </location>
</feature>
<feature type="compositionally biased region" description="Basic residues" evidence="1">
    <location>
        <begin position="112"/>
        <end position="121"/>
    </location>
</feature>
<sequence length="618" mass="68072">MLSRGLSGCTVPGDTVNLNANFPGQTALDPSLPSSLCQLQPSPLATLPAAALHVRITSTITGLRAAESCQHGPRSRRSRSTVSPRFDDGEIIRYGAGESWRPTPRGGDRSPRRTSPRRTRSPIRDRPRSPRPRSPRPRSPGMAGSDSYVPGRYAPRRRSRSGGDRYRRERSRDRDSPRRRERSRSPMRRSPPPRRSPSRRGSPIRDRPYERPRSPRRDWNNDRNQSRDRNRDWDRDRNRDRDRNFDRRDDRRDDRRRSRSPFGRDRRDRSPPGKSTPIAARGGSYRPRSRSPPNRRGDRYDGYRRSSPPRDSGVSSALVSRPTSERASPRPSSTRVRSPLASREETPQPAATSGSASVRDAPGSVPHDSNTPSIKSPPRGPAALRAPPTGPASNRSGNASLASPGPTAAKHPQTPGTIPHRSDTTSPSTSNPPAGPRGYVASGRGGYPSRGGRGGWSQPPSRQGSSLSQPPTPGGPAAIPTGPRGGPGGAAYASGPGQVRPSNPHSRPFAHRGRRQRPSLAQSLLSTMPPIVPGGKLEPSMTPLALGVTRELEPHYRKLRDEEEKLREELKAKQEKVRKSLYLWDRLERESRAWELRSDLSEKSMKNLAGEGMGGAAF</sequence>
<proteinExistence type="predicted"/>
<feature type="compositionally biased region" description="Basic and acidic residues" evidence="1">
    <location>
        <begin position="295"/>
        <end position="304"/>
    </location>
</feature>
<dbReference type="AlphaFoldDB" id="A0A179H2R3"/>
<comment type="caution">
    <text evidence="2">The sequence shown here is derived from an EMBL/GenBank/DDBJ whole genome shotgun (WGS) entry which is preliminary data.</text>
</comment>
<feature type="compositionally biased region" description="Low complexity" evidence="1">
    <location>
        <begin position="329"/>
        <end position="339"/>
    </location>
</feature>
<feature type="compositionally biased region" description="Low complexity" evidence="1">
    <location>
        <begin position="281"/>
        <end position="294"/>
    </location>
</feature>
<dbReference type="EMBL" id="LSBH01000002">
    <property type="protein sequence ID" value="OAQ83978.1"/>
    <property type="molecule type" value="Genomic_DNA"/>
</dbReference>
<dbReference type="Proteomes" id="UP000078240">
    <property type="component" value="Unassembled WGS sequence"/>
</dbReference>
<feature type="compositionally biased region" description="Basic and acidic residues" evidence="1">
    <location>
        <begin position="203"/>
        <end position="271"/>
    </location>
</feature>
<reference evidence="2 3" key="1">
    <citation type="submission" date="2016-01" db="EMBL/GenBank/DDBJ databases">
        <title>Biosynthesis of antibiotic leucinostatins and their inhibition on Phytophthora in bio-control Purpureocillium lilacinum.</title>
        <authorList>
            <person name="Wang G."/>
            <person name="Liu Z."/>
            <person name="Lin R."/>
            <person name="Li E."/>
            <person name="Mao Z."/>
            <person name="Ling J."/>
            <person name="Yin W."/>
            <person name="Xie B."/>
        </authorList>
    </citation>
    <scope>NUCLEOTIDE SEQUENCE [LARGE SCALE GENOMIC DNA]</scope>
    <source>
        <strain evidence="2">PLBJ-1</strain>
    </source>
</reference>
<feature type="compositionally biased region" description="Basic residues" evidence="1">
    <location>
        <begin position="508"/>
        <end position="517"/>
    </location>
</feature>
<feature type="compositionally biased region" description="Gly residues" evidence="1">
    <location>
        <begin position="443"/>
        <end position="455"/>
    </location>
</feature>
<evidence type="ECO:0000256" key="1">
    <source>
        <dbReference type="SAM" id="MobiDB-lite"/>
    </source>
</evidence>
<evidence type="ECO:0000313" key="2">
    <source>
        <dbReference type="EMBL" id="OAQ83978.1"/>
    </source>
</evidence>
<protein>
    <submittedName>
        <fullName evidence="2">Serine/arginine repetitive matrix protein 1</fullName>
    </submittedName>
</protein>